<evidence type="ECO:0000256" key="4">
    <source>
        <dbReference type="ARBA" id="ARBA00023274"/>
    </source>
</evidence>
<accession>A0A6G7PXJ6</accession>
<evidence type="ECO:0000256" key="2">
    <source>
        <dbReference type="ARBA" id="ARBA00022884"/>
    </source>
</evidence>
<dbReference type="InterPro" id="IPR020057">
    <property type="entry name" value="Ribosomal_bL25_b-dom"/>
</dbReference>
<comment type="function">
    <text evidence="5">This is one of the proteins that binds to the 5S RNA in the ribosome where it forms part of the central protuberance.</text>
</comment>
<dbReference type="Pfam" id="PF14693">
    <property type="entry name" value="Ribosomal_TL5_C"/>
    <property type="match status" value="1"/>
</dbReference>
<keyword evidence="3 5" id="KW-0689">Ribosomal protein</keyword>
<comment type="similarity">
    <text evidence="5">Belongs to the bacterial ribosomal protein bL25 family. CTC subfamily.</text>
</comment>
<evidence type="ECO:0000256" key="6">
    <source>
        <dbReference type="SAM" id="MobiDB-lite"/>
    </source>
</evidence>
<feature type="compositionally biased region" description="Basic and acidic residues" evidence="6">
    <location>
        <begin position="203"/>
        <end position="214"/>
    </location>
</feature>
<dbReference type="AlphaFoldDB" id="A0A6G7PXJ6"/>
<evidence type="ECO:0000256" key="1">
    <source>
        <dbReference type="ARBA" id="ARBA00022730"/>
    </source>
</evidence>
<proteinExistence type="inferred from homology"/>
<sequence>MKQVEMTVQVREKTGKEVARKLRRQGLLPAIIYGRETENIPLAVEANELKKILFRHRGEQLIFNLNLKNNGSESRKMAIVKEIQAHPVTDEPLHVDFYEVSLEREIEVEVPVEIVGKAKGMERGGILEVITRELTISCLPMAIPNSIKIDVSSLDIGDSFHVEDLPAMEGIRVLDPPKTTILTIVSPEEEEEAPTEEALETEVIAKGKKKEESE</sequence>
<dbReference type="Gene3D" id="2.170.120.20">
    <property type="entry name" value="Ribosomal protein L25, beta domain"/>
    <property type="match status" value="1"/>
</dbReference>
<feature type="compositionally biased region" description="Acidic residues" evidence="6">
    <location>
        <begin position="187"/>
        <end position="200"/>
    </location>
</feature>
<dbReference type="InterPro" id="IPR029751">
    <property type="entry name" value="Ribosomal_L25_dom"/>
</dbReference>
<dbReference type="KEGG" id="tav:G4V39_08900"/>
<organism evidence="7 8">
    <name type="scientific">Thermosulfuriphilus ammonigenes</name>
    <dbReference type="NCBI Taxonomy" id="1936021"/>
    <lineage>
        <taxon>Bacteria</taxon>
        <taxon>Pseudomonadati</taxon>
        <taxon>Thermodesulfobacteriota</taxon>
        <taxon>Thermodesulfobacteria</taxon>
        <taxon>Thermodesulfobacteriales</taxon>
        <taxon>Thermodesulfobacteriaceae</taxon>
        <taxon>Thermosulfuriphilus</taxon>
    </lineage>
</organism>
<keyword evidence="1 5" id="KW-0699">rRNA-binding</keyword>
<dbReference type="NCBIfam" id="NF004139">
    <property type="entry name" value="PRK05618.4-2"/>
    <property type="match status" value="1"/>
</dbReference>
<dbReference type="Gene3D" id="2.40.240.10">
    <property type="entry name" value="Ribosomal Protein L25, Chain P"/>
    <property type="match status" value="1"/>
</dbReference>
<dbReference type="InterPro" id="IPR020930">
    <property type="entry name" value="Ribosomal_uL5_bac-type"/>
</dbReference>
<keyword evidence="2 5" id="KW-0694">RNA-binding</keyword>
<feature type="region of interest" description="Disordered" evidence="6">
    <location>
        <begin position="186"/>
        <end position="214"/>
    </location>
</feature>
<dbReference type="EMBL" id="CP048877">
    <property type="protein sequence ID" value="QIJ72382.1"/>
    <property type="molecule type" value="Genomic_DNA"/>
</dbReference>
<dbReference type="InterPro" id="IPR011035">
    <property type="entry name" value="Ribosomal_bL25/Gln-tRNA_synth"/>
</dbReference>
<dbReference type="CDD" id="cd00495">
    <property type="entry name" value="Ribosomal_L25_TL5_CTC"/>
    <property type="match status" value="1"/>
</dbReference>
<keyword evidence="8" id="KW-1185">Reference proteome</keyword>
<dbReference type="InterPro" id="IPR001021">
    <property type="entry name" value="Ribosomal_bL25_long"/>
</dbReference>
<dbReference type="InterPro" id="IPR037121">
    <property type="entry name" value="Ribosomal_bL25_C"/>
</dbReference>
<dbReference type="GO" id="GO:0022625">
    <property type="term" value="C:cytosolic large ribosomal subunit"/>
    <property type="evidence" value="ECO:0007669"/>
    <property type="project" value="TreeGrafter"/>
</dbReference>
<dbReference type="NCBIfam" id="TIGR00731">
    <property type="entry name" value="bL25_bact_ctc"/>
    <property type="match status" value="1"/>
</dbReference>
<comment type="subunit">
    <text evidence="5">Part of the 50S ribosomal subunit; part of the 5S rRNA/L5/L18/L25 subcomplex. Contacts the 5S rRNA. Binds to the 5S rRNA independently of L5 and L18.</text>
</comment>
<dbReference type="RefSeq" id="WP_166032599.1">
    <property type="nucleotide sequence ID" value="NZ_CP048877.1"/>
</dbReference>
<name>A0A6G7PXJ6_9BACT</name>
<dbReference type="GO" id="GO:0003735">
    <property type="term" value="F:structural constituent of ribosome"/>
    <property type="evidence" value="ECO:0007669"/>
    <property type="project" value="InterPro"/>
</dbReference>
<evidence type="ECO:0000313" key="8">
    <source>
        <dbReference type="Proteomes" id="UP000502179"/>
    </source>
</evidence>
<reference evidence="7 8" key="1">
    <citation type="submission" date="2020-02" db="EMBL/GenBank/DDBJ databases">
        <title>Genome analysis of Thermosulfuriphilus ammonigenes ST65T, an anaerobic thermophilic chemolithoautotrophic bacterium isolated from a deep-sea hydrothermal vent.</title>
        <authorList>
            <person name="Slobodkina G."/>
            <person name="Allioux M."/>
            <person name="Merkel A."/>
            <person name="Alain K."/>
            <person name="Jebbar M."/>
            <person name="Slobodkin A."/>
        </authorList>
    </citation>
    <scope>NUCLEOTIDE SEQUENCE [LARGE SCALE GENOMIC DNA]</scope>
    <source>
        <strain evidence="7 8">ST65</strain>
    </source>
</reference>
<protein>
    <recommendedName>
        <fullName evidence="5">Large ribosomal subunit protein bL25</fullName>
    </recommendedName>
    <alternativeName>
        <fullName evidence="5">General stress protein CTC</fullName>
    </alternativeName>
</protein>
<dbReference type="PANTHER" id="PTHR33284">
    <property type="entry name" value="RIBOSOMAL PROTEIN L25/GLN-TRNA SYNTHETASE, ANTI-CODON-BINDING DOMAIN-CONTAINING PROTEIN"/>
    <property type="match status" value="1"/>
</dbReference>
<dbReference type="Proteomes" id="UP000502179">
    <property type="component" value="Chromosome"/>
</dbReference>
<dbReference type="InterPro" id="IPR020056">
    <property type="entry name" value="Rbsml_bL25/Gln-tRNA_synth_N"/>
</dbReference>
<keyword evidence="4 5" id="KW-0687">Ribonucleoprotein</keyword>
<dbReference type="Pfam" id="PF01386">
    <property type="entry name" value="Ribosomal_L25p"/>
    <property type="match status" value="1"/>
</dbReference>
<gene>
    <name evidence="5" type="primary">rplY</name>
    <name evidence="5" type="synonym">ctc</name>
    <name evidence="7" type="ORF">G4V39_08900</name>
</gene>
<dbReference type="GO" id="GO:0008097">
    <property type="term" value="F:5S rRNA binding"/>
    <property type="evidence" value="ECO:0007669"/>
    <property type="project" value="InterPro"/>
</dbReference>
<evidence type="ECO:0000256" key="3">
    <source>
        <dbReference type="ARBA" id="ARBA00022980"/>
    </source>
</evidence>
<dbReference type="PANTHER" id="PTHR33284:SF1">
    <property type="entry name" value="RIBOSOMAL PROTEIN L25_GLN-TRNA SYNTHETASE, ANTI-CODON-BINDING DOMAIN-CONTAINING PROTEIN"/>
    <property type="match status" value="1"/>
</dbReference>
<evidence type="ECO:0000313" key="7">
    <source>
        <dbReference type="EMBL" id="QIJ72382.1"/>
    </source>
</evidence>
<dbReference type="SUPFAM" id="SSF50715">
    <property type="entry name" value="Ribosomal protein L25-like"/>
    <property type="match status" value="1"/>
</dbReference>
<evidence type="ECO:0000256" key="5">
    <source>
        <dbReference type="HAMAP-Rule" id="MF_01334"/>
    </source>
</evidence>
<dbReference type="HAMAP" id="MF_01334">
    <property type="entry name" value="Ribosomal_bL25_CTC"/>
    <property type="match status" value="1"/>
</dbReference>
<dbReference type="GO" id="GO:0006412">
    <property type="term" value="P:translation"/>
    <property type="evidence" value="ECO:0007669"/>
    <property type="project" value="UniProtKB-UniRule"/>
</dbReference>